<dbReference type="GO" id="GO:0051082">
    <property type="term" value="F:unfolded protein binding"/>
    <property type="evidence" value="ECO:0007669"/>
    <property type="project" value="UniProtKB-UniRule"/>
</dbReference>
<dbReference type="InterPro" id="IPR036869">
    <property type="entry name" value="J_dom_sf"/>
</dbReference>
<dbReference type="GO" id="GO:0009408">
    <property type="term" value="P:response to heat"/>
    <property type="evidence" value="ECO:0007669"/>
    <property type="project" value="InterPro"/>
</dbReference>
<feature type="binding site" evidence="14">
    <location>
        <position position="200"/>
    </location>
    <ligand>
        <name>Zn(2+)</name>
        <dbReference type="ChEBI" id="CHEBI:29105"/>
        <label>2</label>
    </ligand>
</feature>
<proteinExistence type="inferred from homology"/>
<dbReference type="PANTHER" id="PTHR43096:SF52">
    <property type="entry name" value="DNAJ HOMOLOG 1, MITOCHONDRIAL-RELATED"/>
    <property type="match status" value="1"/>
</dbReference>
<dbReference type="SUPFAM" id="SSF49493">
    <property type="entry name" value="HSP40/DnaJ peptide-binding domain"/>
    <property type="match status" value="2"/>
</dbReference>
<evidence type="ECO:0000256" key="6">
    <source>
        <dbReference type="ARBA" id="ARBA00022737"/>
    </source>
</evidence>
<comment type="cofactor">
    <cofactor evidence="14">
        <name>Zn(2+)</name>
        <dbReference type="ChEBI" id="CHEBI:29105"/>
    </cofactor>
    <text evidence="14">Binds 2 Zn(2+) ions per monomer.</text>
</comment>
<evidence type="ECO:0000256" key="1">
    <source>
        <dbReference type="ARBA" id="ARBA00004496"/>
    </source>
</evidence>
<evidence type="ECO:0000256" key="15">
    <source>
        <dbReference type="PROSITE-ProRule" id="PRU00546"/>
    </source>
</evidence>
<feature type="binding site" evidence="14">
    <location>
        <position position="197"/>
    </location>
    <ligand>
        <name>Zn(2+)</name>
        <dbReference type="ChEBI" id="CHEBI:29105"/>
        <label>2</label>
    </ligand>
</feature>
<dbReference type="Pfam" id="PF00684">
    <property type="entry name" value="DnaJ_CXXCXGXG"/>
    <property type="match status" value="1"/>
</dbReference>
<comment type="function">
    <text evidence="11 14">Participates actively in the response to hyperosmotic and heat shock by preventing the aggregation of stress-denatured proteins and by disaggregating proteins, also in an autonomous, DnaK-independent fashion. Unfolded proteins bind initially to DnaJ; upon interaction with the DnaJ-bound protein, DnaK hydrolyzes its bound ATP, resulting in the formation of a stable complex. GrpE releases ADP from DnaK; ATP binding to DnaK triggers the release of the substrate protein, thus completing the reaction cycle. Several rounds of ATP-dependent interactions between DnaJ, DnaK and GrpE are required for fully efficient folding. Also involved, together with DnaK and GrpE, in the DNA replication of plasmids through activation of initiation proteins.</text>
</comment>
<keyword evidence="3 14" id="KW-0963">Cytoplasm</keyword>
<evidence type="ECO:0000256" key="12">
    <source>
        <dbReference type="ARBA" id="ARBA00061004"/>
    </source>
</evidence>
<dbReference type="FunFam" id="2.10.230.10:FF:000002">
    <property type="entry name" value="Molecular chaperone DnaJ"/>
    <property type="match status" value="1"/>
</dbReference>
<evidence type="ECO:0000313" key="18">
    <source>
        <dbReference type="EMBL" id="SNS92146.1"/>
    </source>
</evidence>
<feature type="binding site" evidence="14">
    <location>
        <position position="161"/>
    </location>
    <ligand>
        <name>Zn(2+)</name>
        <dbReference type="ChEBI" id="CHEBI:29105"/>
        <label>1</label>
    </ligand>
</feature>
<dbReference type="Pfam" id="PF00226">
    <property type="entry name" value="DnaJ"/>
    <property type="match status" value="1"/>
</dbReference>
<dbReference type="CDD" id="cd10719">
    <property type="entry name" value="DnaJ_zf"/>
    <property type="match status" value="1"/>
</dbReference>
<dbReference type="GO" id="GO:0008270">
    <property type="term" value="F:zinc ion binding"/>
    <property type="evidence" value="ECO:0007669"/>
    <property type="project" value="UniProtKB-UniRule"/>
</dbReference>
<dbReference type="GO" id="GO:0005737">
    <property type="term" value="C:cytoplasm"/>
    <property type="evidence" value="ECO:0007669"/>
    <property type="project" value="UniProtKB-SubCell"/>
</dbReference>
<keyword evidence="8 14" id="KW-0862">Zinc</keyword>
<evidence type="ECO:0000259" key="16">
    <source>
        <dbReference type="PROSITE" id="PS50076"/>
    </source>
</evidence>
<dbReference type="FunFam" id="2.60.260.20:FF:000004">
    <property type="entry name" value="Molecular chaperone DnaJ"/>
    <property type="match status" value="1"/>
</dbReference>
<dbReference type="InterPro" id="IPR012724">
    <property type="entry name" value="DnaJ"/>
</dbReference>
<keyword evidence="7 14" id="KW-0863">Zinc-finger</keyword>
<reference evidence="18 19" key="1">
    <citation type="submission" date="2017-06" db="EMBL/GenBank/DDBJ databases">
        <authorList>
            <person name="Kim H.J."/>
            <person name="Triplett B.A."/>
        </authorList>
    </citation>
    <scope>NUCLEOTIDE SEQUENCE [LARGE SCALE GENOMIC DNA]</scope>
    <source>
        <strain evidence="18 19">DSM 18704</strain>
    </source>
</reference>
<comment type="domain">
    <text evidence="14">The J domain is necessary and sufficient to stimulate DnaK ATPase activity. Zinc center 1 plays an important role in the autonomous, DnaK-independent chaperone activity of DnaJ. Zinc center 2 is essential for interaction with DnaK and for DnaJ activity.</text>
</comment>
<accession>A0A239IEG4</accession>
<comment type="subunit">
    <text evidence="2 14">Homodimer.</text>
</comment>
<dbReference type="Gene3D" id="2.10.230.10">
    <property type="entry name" value="Heat shock protein DnaJ, cysteine-rich domain"/>
    <property type="match status" value="1"/>
</dbReference>
<evidence type="ECO:0000256" key="14">
    <source>
        <dbReference type="HAMAP-Rule" id="MF_01152"/>
    </source>
</evidence>
<keyword evidence="19" id="KW-1185">Reference proteome</keyword>
<keyword evidence="9 14" id="KW-0346">Stress response</keyword>
<dbReference type="SMART" id="SM00271">
    <property type="entry name" value="DnaJ"/>
    <property type="match status" value="1"/>
</dbReference>
<evidence type="ECO:0000259" key="17">
    <source>
        <dbReference type="PROSITE" id="PS51188"/>
    </source>
</evidence>
<dbReference type="PANTHER" id="PTHR43096">
    <property type="entry name" value="DNAJ HOMOLOG 1, MITOCHONDRIAL-RELATED"/>
    <property type="match status" value="1"/>
</dbReference>
<feature type="binding site" evidence="14">
    <location>
        <position position="211"/>
    </location>
    <ligand>
        <name>Zn(2+)</name>
        <dbReference type="ChEBI" id="CHEBI:29105"/>
        <label>1</label>
    </ligand>
</feature>
<evidence type="ECO:0000256" key="8">
    <source>
        <dbReference type="ARBA" id="ARBA00022833"/>
    </source>
</evidence>
<dbReference type="SUPFAM" id="SSF46565">
    <property type="entry name" value="Chaperone J-domain"/>
    <property type="match status" value="1"/>
</dbReference>
<dbReference type="InterPro" id="IPR036410">
    <property type="entry name" value="HSP_DnaJ_Cys-rich_dom_sf"/>
</dbReference>
<dbReference type="InterPro" id="IPR001623">
    <property type="entry name" value="DnaJ_domain"/>
</dbReference>
<organism evidence="18 19">
    <name type="scientific">Granulicella rosea</name>
    <dbReference type="NCBI Taxonomy" id="474952"/>
    <lineage>
        <taxon>Bacteria</taxon>
        <taxon>Pseudomonadati</taxon>
        <taxon>Acidobacteriota</taxon>
        <taxon>Terriglobia</taxon>
        <taxon>Terriglobales</taxon>
        <taxon>Acidobacteriaceae</taxon>
        <taxon>Granulicella</taxon>
    </lineage>
</organism>
<dbReference type="RefSeq" id="WP_089408211.1">
    <property type="nucleotide sequence ID" value="NZ_FZOU01000003.1"/>
</dbReference>
<feature type="zinc finger region" description="CR-type" evidence="15">
    <location>
        <begin position="145"/>
        <end position="223"/>
    </location>
</feature>
<evidence type="ECO:0000256" key="7">
    <source>
        <dbReference type="ARBA" id="ARBA00022771"/>
    </source>
</evidence>
<dbReference type="PROSITE" id="PS51188">
    <property type="entry name" value="ZF_CR"/>
    <property type="match status" value="1"/>
</dbReference>
<dbReference type="FunFam" id="1.10.287.110:FF:000034">
    <property type="entry name" value="Chaperone protein DnaJ"/>
    <property type="match status" value="1"/>
</dbReference>
<evidence type="ECO:0000256" key="13">
    <source>
        <dbReference type="ARBA" id="ARBA00067609"/>
    </source>
</evidence>
<keyword evidence="10 14" id="KW-0143">Chaperone</keyword>
<dbReference type="NCBIfam" id="TIGR02349">
    <property type="entry name" value="DnaJ_bact"/>
    <property type="match status" value="1"/>
</dbReference>
<evidence type="ECO:0000256" key="4">
    <source>
        <dbReference type="ARBA" id="ARBA00022705"/>
    </source>
</evidence>
<dbReference type="GO" id="GO:0031072">
    <property type="term" value="F:heat shock protein binding"/>
    <property type="evidence" value="ECO:0007669"/>
    <property type="project" value="InterPro"/>
</dbReference>
<dbReference type="Proteomes" id="UP000198356">
    <property type="component" value="Unassembled WGS sequence"/>
</dbReference>
<dbReference type="InterPro" id="IPR008971">
    <property type="entry name" value="HSP40/DnaJ_pept-bd"/>
</dbReference>
<keyword evidence="6 14" id="KW-0677">Repeat</keyword>
<evidence type="ECO:0000256" key="5">
    <source>
        <dbReference type="ARBA" id="ARBA00022723"/>
    </source>
</evidence>
<dbReference type="Pfam" id="PF01556">
    <property type="entry name" value="DnaJ_C"/>
    <property type="match status" value="1"/>
</dbReference>
<evidence type="ECO:0000256" key="2">
    <source>
        <dbReference type="ARBA" id="ARBA00011738"/>
    </source>
</evidence>
<dbReference type="PROSITE" id="PS50076">
    <property type="entry name" value="DNAJ_2"/>
    <property type="match status" value="1"/>
</dbReference>
<protein>
    <recommendedName>
        <fullName evidence="13 14">Chaperone protein DnaJ</fullName>
    </recommendedName>
</protein>
<dbReference type="GO" id="GO:0005524">
    <property type="term" value="F:ATP binding"/>
    <property type="evidence" value="ECO:0007669"/>
    <property type="project" value="InterPro"/>
</dbReference>
<evidence type="ECO:0000313" key="19">
    <source>
        <dbReference type="Proteomes" id="UP000198356"/>
    </source>
</evidence>
<feature type="binding site" evidence="14">
    <location>
        <position position="158"/>
    </location>
    <ligand>
        <name>Zn(2+)</name>
        <dbReference type="ChEBI" id="CHEBI:29105"/>
        <label>1</label>
    </ligand>
</feature>
<feature type="domain" description="J" evidence="16">
    <location>
        <begin position="10"/>
        <end position="75"/>
    </location>
</feature>
<dbReference type="CDD" id="cd06257">
    <property type="entry name" value="DnaJ"/>
    <property type="match status" value="1"/>
</dbReference>
<gene>
    <name evidence="14" type="primary">dnaJ</name>
    <name evidence="18" type="ORF">SAMN05421770_10381</name>
</gene>
<dbReference type="PRINTS" id="PR00625">
    <property type="entry name" value="JDOMAIN"/>
</dbReference>
<dbReference type="NCBIfam" id="NF008035">
    <property type="entry name" value="PRK10767.1"/>
    <property type="match status" value="1"/>
</dbReference>
<dbReference type="HAMAP" id="MF_01152">
    <property type="entry name" value="DnaJ"/>
    <property type="match status" value="1"/>
</dbReference>
<comment type="subcellular location">
    <subcellularLocation>
        <location evidence="1 14">Cytoplasm</location>
    </subcellularLocation>
</comment>
<keyword evidence="5 14" id="KW-0479">Metal-binding</keyword>
<dbReference type="InterPro" id="IPR001305">
    <property type="entry name" value="HSP_DnaJ_Cys-rich_dom"/>
</dbReference>
<feature type="domain" description="CR-type" evidence="17">
    <location>
        <begin position="145"/>
        <end position="223"/>
    </location>
</feature>
<dbReference type="GO" id="GO:0006260">
    <property type="term" value="P:DNA replication"/>
    <property type="evidence" value="ECO:0007669"/>
    <property type="project" value="UniProtKB-KW"/>
</dbReference>
<dbReference type="Gene3D" id="1.10.287.110">
    <property type="entry name" value="DnaJ domain"/>
    <property type="match status" value="1"/>
</dbReference>
<name>A0A239IEG4_9BACT</name>
<keyword evidence="4 14" id="KW-0235">DNA replication</keyword>
<dbReference type="CDD" id="cd10747">
    <property type="entry name" value="DnaJ_C"/>
    <property type="match status" value="1"/>
</dbReference>
<dbReference type="EMBL" id="FZOU01000003">
    <property type="protein sequence ID" value="SNS92146.1"/>
    <property type="molecule type" value="Genomic_DNA"/>
</dbReference>
<evidence type="ECO:0000256" key="9">
    <source>
        <dbReference type="ARBA" id="ARBA00023016"/>
    </source>
</evidence>
<feature type="binding site" evidence="14">
    <location>
        <position position="178"/>
    </location>
    <ligand>
        <name>Zn(2+)</name>
        <dbReference type="ChEBI" id="CHEBI:29105"/>
        <label>2</label>
    </ligand>
</feature>
<dbReference type="InterPro" id="IPR002939">
    <property type="entry name" value="DnaJ_C"/>
</dbReference>
<feature type="binding site" evidence="14">
    <location>
        <position position="214"/>
    </location>
    <ligand>
        <name>Zn(2+)</name>
        <dbReference type="ChEBI" id="CHEBI:29105"/>
        <label>1</label>
    </ligand>
</feature>
<dbReference type="GO" id="GO:0042026">
    <property type="term" value="P:protein refolding"/>
    <property type="evidence" value="ECO:0007669"/>
    <property type="project" value="TreeGrafter"/>
</dbReference>
<sequence length="382" mass="42083">MSATANVKIDYYELLMVSKTASDQELKTAYRKLAMQYHPDRNPDNPEAEEKFKACSEAYQVLSDPEKRAAYDRYGHAAFNGSSSGGGNPFQGGGFGGNAQDLGDIFGDLFGEMFNMGGQRQGSRVQRGRDLRYDLTIEFEEAVFGKEREINIRRAETCTDCRGTGAAKGKQPTTCPQCKGAGQMRFQQGFFSVARTCTQCNGTGTIITDPCKTCSGQTTVQKEHSILVKIPGGVEQDTRIRYQGEGESGKFGGPAGDLYVVLNVKPHSFFERDGDDLHCVMPISFPQATLGTEVKIETLHGPETIKVPEGTQSGREFKLRGKGVPHLNEHGKGDLIVEIRVATPTKLTKTQRDLMKQLEETMTVENEPQSRSIFSKVKDMFS</sequence>
<dbReference type="Gene3D" id="2.60.260.20">
    <property type="entry name" value="Urease metallochaperone UreE, N-terminal domain"/>
    <property type="match status" value="2"/>
</dbReference>
<dbReference type="SUPFAM" id="SSF57938">
    <property type="entry name" value="DnaJ/Hsp40 cysteine-rich domain"/>
    <property type="match status" value="1"/>
</dbReference>
<comment type="caution">
    <text evidence="14">Lacks conserved residue(s) required for the propagation of feature annotation.</text>
</comment>
<evidence type="ECO:0000256" key="10">
    <source>
        <dbReference type="ARBA" id="ARBA00023186"/>
    </source>
</evidence>
<feature type="binding site" evidence="14">
    <location>
        <position position="175"/>
    </location>
    <ligand>
        <name>Zn(2+)</name>
        <dbReference type="ChEBI" id="CHEBI:29105"/>
        <label>2</label>
    </ligand>
</feature>
<dbReference type="AlphaFoldDB" id="A0A239IEG4"/>
<comment type="similarity">
    <text evidence="12 14">Belongs to the DnaJ family.</text>
</comment>
<dbReference type="OrthoDB" id="9779889at2"/>
<evidence type="ECO:0000256" key="3">
    <source>
        <dbReference type="ARBA" id="ARBA00022490"/>
    </source>
</evidence>
<evidence type="ECO:0000256" key="11">
    <source>
        <dbReference type="ARBA" id="ARBA00053423"/>
    </source>
</evidence>